<dbReference type="RefSeq" id="WP_248939902.1">
    <property type="nucleotide sequence ID" value="NZ_JAKIKS010000027.1"/>
</dbReference>
<dbReference type="PANTHER" id="PTHR43798:SF33">
    <property type="entry name" value="HYDROLASE, PUTATIVE (AFU_ORTHOLOGUE AFUA_2G14860)-RELATED"/>
    <property type="match status" value="1"/>
</dbReference>
<gene>
    <name evidence="2" type="ORF">L2764_09080</name>
</gene>
<dbReference type="GO" id="GO:0016787">
    <property type="term" value="F:hydrolase activity"/>
    <property type="evidence" value="ECO:0007669"/>
    <property type="project" value="UniProtKB-KW"/>
</dbReference>
<dbReference type="Pfam" id="PF12697">
    <property type="entry name" value="Abhydrolase_6"/>
    <property type="match status" value="1"/>
</dbReference>
<evidence type="ECO:0000313" key="3">
    <source>
        <dbReference type="Proteomes" id="UP001203423"/>
    </source>
</evidence>
<dbReference type="EMBL" id="JAKIKS010000027">
    <property type="protein sequence ID" value="MCL1124625.1"/>
    <property type="molecule type" value="Genomic_DNA"/>
</dbReference>
<dbReference type="InterPro" id="IPR050266">
    <property type="entry name" value="AB_hydrolase_sf"/>
</dbReference>
<keyword evidence="3" id="KW-1185">Reference proteome</keyword>
<proteinExistence type="predicted"/>
<name>A0ABT0LAF5_9GAMM</name>
<dbReference type="Proteomes" id="UP001203423">
    <property type="component" value="Unassembled WGS sequence"/>
</dbReference>
<dbReference type="Gene3D" id="3.40.50.1820">
    <property type="entry name" value="alpha/beta hydrolase"/>
    <property type="match status" value="1"/>
</dbReference>
<comment type="caution">
    <text evidence="2">The sequence shown here is derived from an EMBL/GenBank/DDBJ whole genome shotgun (WGS) entry which is preliminary data.</text>
</comment>
<accession>A0ABT0LAF5</accession>
<dbReference type="InterPro" id="IPR000073">
    <property type="entry name" value="AB_hydrolase_1"/>
</dbReference>
<evidence type="ECO:0000313" key="2">
    <source>
        <dbReference type="EMBL" id="MCL1124625.1"/>
    </source>
</evidence>
<dbReference type="SUPFAM" id="SSF53474">
    <property type="entry name" value="alpha/beta-Hydrolases"/>
    <property type="match status" value="1"/>
</dbReference>
<evidence type="ECO:0000259" key="1">
    <source>
        <dbReference type="Pfam" id="PF12697"/>
    </source>
</evidence>
<dbReference type="InterPro" id="IPR029058">
    <property type="entry name" value="AB_hydrolase_fold"/>
</dbReference>
<keyword evidence="2" id="KW-0378">Hydrolase</keyword>
<sequence length="261" mass="28994">MFTEIDILGTGPVVVLLHSSLSSKEQWKGLVKQLSPNFTCANVDLQGYGSMLNADIDYPYTLKCEVERIAALLNNNQLFGPYYVVGHSFGGAVALRFADEFKEQVKALCVFEPVAFHLLVEEAPSRKQVSELAVNMDNVPAYTAASIFTNYWNGEGYFDALPQRIQKRLMAMIDKVAMDFDAIINETKTLLDYSVSISANVLLMTGKQSRTAAKDVVNVIETNLRHVRKVEIDAGHMAPLVRSELVNPVIVDYLHSNSQTT</sequence>
<reference evidence="2 3" key="1">
    <citation type="submission" date="2022-01" db="EMBL/GenBank/DDBJ databases">
        <title>Whole genome-based taxonomy of the Shewanellaceae.</title>
        <authorList>
            <person name="Martin-Rodriguez A.J."/>
        </authorList>
    </citation>
    <scope>NUCLEOTIDE SEQUENCE [LARGE SCALE GENOMIC DNA]</scope>
    <source>
        <strain evidence="2 3">DSM 17177</strain>
    </source>
</reference>
<feature type="domain" description="AB hydrolase-1" evidence="1">
    <location>
        <begin position="14"/>
        <end position="245"/>
    </location>
</feature>
<organism evidence="2 3">
    <name type="scientific">Shewanella surugensis</name>
    <dbReference type="NCBI Taxonomy" id="212020"/>
    <lineage>
        <taxon>Bacteria</taxon>
        <taxon>Pseudomonadati</taxon>
        <taxon>Pseudomonadota</taxon>
        <taxon>Gammaproteobacteria</taxon>
        <taxon>Alteromonadales</taxon>
        <taxon>Shewanellaceae</taxon>
        <taxon>Shewanella</taxon>
    </lineage>
</organism>
<dbReference type="PANTHER" id="PTHR43798">
    <property type="entry name" value="MONOACYLGLYCEROL LIPASE"/>
    <property type="match status" value="1"/>
</dbReference>
<protein>
    <submittedName>
        <fullName evidence="2">Alpha/beta hydrolase</fullName>
    </submittedName>
</protein>